<comment type="caution">
    <text evidence="1">The sequence shown here is derived from an EMBL/GenBank/DDBJ whole genome shotgun (WGS) entry which is preliminary data.</text>
</comment>
<protein>
    <submittedName>
        <fullName evidence="1">Uncharacterized protein</fullName>
    </submittedName>
</protein>
<organism evidence="1 2">
    <name type="scientific">Cephalotus follicularis</name>
    <name type="common">Albany pitcher plant</name>
    <dbReference type="NCBI Taxonomy" id="3775"/>
    <lineage>
        <taxon>Eukaryota</taxon>
        <taxon>Viridiplantae</taxon>
        <taxon>Streptophyta</taxon>
        <taxon>Embryophyta</taxon>
        <taxon>Tracheophyta</taxon>
        <taxon>Spermatophyta</taxon>
        <taxon>Magnoliopsida</taxon>
        <taxon>eudicotyledons</taxon>
        <taxon>Gunneridae</taxon>
        <taxon>Pentapetalae</taxon>
        <taxon>rosids</taxon>
        <taxon>fabids</taxon>
        <taxon>Oxalidales</taxon>
        <taxon>Cephalotaceae</taxon>
        <taxon>Cephalotus</taxon>
    </lineage>
</organism>
<proteinExistence type="predicted"/>
<evidence type="ECO:0000313" key="1">
    <source>
        <dbReference type="EMBL" id="GAV57411.1"/>
    </source>
</evidence>
<name>A0A1Q3ANT4_CEPFO</name>
<dbReference type="Proteomes" id="UP000187406">
    <property type="component" value="Unassembled WGS sequence"/>
</dbReference>
<keyword evidence="2" id="KW-1185">Reference proteome</keyword>
<evidence type="ECO:0000313" key="2">
    <source>
        <dbReference type="Proteomes" id="UP000187406"/>
    </source>
</evidence>
<dbReference type="InParanoid" id="A0A1Q3ANT4"/>
<reference evidence="2" key="1">
    <citation type="submission" date="2016-04" db="EMBL/GenBank/DDBJ databases">
        <title>Cephalotus genome sequencing.</title>
        <authorList>
            <person name="Fukushima K."/>
            <person name="Hasebe M."/>
            <person name="Fang X."/>
        </authorList>
    </citation>
    <scope>NUCLEOTIDE SEQUENCE [LARGE SCALE GENOMIC DNA]</scope>
    <source>
        <strain evidence="2">cv. St1</strain>
    </source>
</reference>
<sequence length="121" mass="13535">MESEVLTSLDDYLRVDDFKDILNCEGSAFWDNDIVLTLEIVKRKHPRLDLKGDNRAAAQDLFLELGNMAPDLEDDDEESVFEEFEMDGECIVEFSAGIGDVSLAQPSGDILAIRDTLNTYG</sequence>
<accession>A0A1Q3ANT4</accession>
<dbReference type="EMBL" id="BDDD01000030">
    <property type="protein sequence ID" value="GAV57411.1"/>
    <property type="molecule type" value="Genomic_DNA"/>
</dbReference>
<dbReference type="AlphaFoldDB" id="A0A1Q3ANT4"/>
<gene>
    <name evidence="1" type="ORF">CFOL_v3_00948</name>
</gene>